<name>A0A0N9ICY5_9PSEU</name>
<gene>
    <name evidence="3" type="ORF">AOZ06_52295</name>
</gene>
<evidence type="ECO:0000256" key="1">
    <source>
        <dbReference type="SAM" id="MobiDB-lite"/>
    </source>
</evidence>
<evidence type="ECO:0000313" key="3">
    <source>
        <dbReference type="EMBL" id="ALG14326.1"/>
    </source>
</evidence>
<dbReference type="AlphaFoldDB" id="A0A0N9ICY5"/>
<accession>A0A0N9ICY5</accession>
<dbReference type="RefSeq" id="WP_054296196.1">
    <property type="nucleotide sequence ID" value="NZ_CP012752.1"/>
</dbReference>
<keyword evidence="4" id="KW-1185">Reference proteome</keyword>
<dbReference type="GO" id="GO:0016853">
    <property type="term" value="F:isomerase activity"/>
    <property type="evidence" value="ECO:0007669"/>
    <property type="project" value="UniProtKB-KW"/>
</dbReference>
<dbReference type="STRING" id="860235.AOZ06_52295"/>
<dbReference type="OrthoDB" id="5732163at2"/>
<feature type="domain" description="SnoaL-like" evidence="2">
    <location>
        <begin position="20"/>
        <end position="127"/>
    </location>
</feature>
<evidence type="ECO:0000313" key="4">
    <source>
        <dbReference type="Proteomes" id="UP000063699"/>
    </source>
</evidence>
<keyword evidence="3" id="KW-0413">Isomerase</keyword>
<dbReference type="Proteomes" id="UP000063699">
    <property type="component" value="Chromosome"/>
</dbReference>
<dbReference type="Gene3D" id="3.10.450.50">
    <property type="match status" value="1"/>
</dbReference>
<dbReference type="EMBL" id="CP012752">
    <property type="protein sequence ID" value="ALG14326.1"/>
    <property type="molecule type" value="Genomic_DNA"/>
</dbReference>
<dbReference type="SUPFAM" id="SSF54427">
    <property type="entry name" value="NTF2-like"/>
    <property type="match status" value="1"/>
</dbReference>
<evidence type="ECO:0000259" key="2">
    <source>
        <dbReference type="Pfam" id="PF12680"/>
    </source>
</evidence>
<dbReference type="KEGG" id="kphy:AOZ06_52295"/>
<reference evidence="3 4" key="1">
    <citation type="submission" date="2015-07" db="EMBL/GenBank/DDBJ databases">
        <title>Genome sequencing of Kibdelosporangium phytohabitans.</title>
        <authorList>
            <person name="Qin S."/>
            <person name="Xing K."/>
        </authorList>
    </citation>
    <scope>NUCLEOTIDE SEQUENCE [LARGE SCALE GENOMIC DNA]</scope>
    <source>
        <strain evidence="3 4">KLBMP1111</strain>
    </source>
</reference>
<dbReference type="InterPro" id="IPR037401">
    <property type="entry name" value="SnoaL-like"/>
</dbReference>
<dbReference type="InterPro" id="IPR032710">
    <property type="entry name" value="NTF2-like_dom_sf"/>
</dbReference>
<feature type="region of interest" description="Disordered" evidence="1">
    <location>
        <begin position="1"/>
        <end position="24"/>
    </location>
</feature>
<protein>
    <submittedName>
        <fullName evidence="3">Ketosteroid isomerase</fullName>
    </submittedName>
</protein>
<proteinExistence type="predicted"/>
<sequence length="150" mass="16302">MTAVTWRATETEHPARTASRRSMSAVGRGAEDEWVALFAPDAVIEDPVGVSPIDPTGLGHHGHDGIRAFWDKTVATVERFEFDIDDSFAAGDEVANVGTIHAFLPGGMRLATQGVFVYRVGPDGLIRSLRAFWEMDRAMGTLRKANDSST</sequence>
<organism evidence="3 4">
    <name type="scientific">Kibdelosporangium phytohabitans</name>
    <dbReference type="NCBI Taxonomy" id="860235"/>
    <lineage>
        <taxon>Bacteria</taxon>
        <taxon>Bacillati</taxon>
        <taxon>Actinomycetota</taxon>
        <taxon>Actinomycetes</taxon>
        <taxon>Pseudonocardiales</taxon>
        <taxon>Pseudonocardiaceae</taxon>
        <taxon>Kibdelosporangium</taxon>
    </lineage>
</organism>
<dbReference type="Pfam" id="PF12680">
    <property type="entry name" value="SnoaL_2"/>
    <property type="match status" value="1"/>
</dbReference>